<dbReference type="SUPFAM" id="SSF47384">
    <property type="entry name" value="Homodimeric domain of signal transducing histidine kinase"/>
    <property type="match status" value="1"/>
</dbReference>
<dbReference type="InterPro" id="IPR036097">
    <property type="entry name" value="HisK_dim/P_sf"/>
</dbReference>
<dbReference type="PANTHER" id="PTHR43047:SF72">
    <property type="entry name" value="OSMOSENSING HISTIDINE PROTEIN KINASE SLN1"/>
    <property type="match status" value="1"/>
</dbReference>
<name>A0AAU7X771_9HYPH</name>
<protein>
    <recommendedName>
        <fullName evidence="2">histidine kinase</fullName>
        <ecNumber evidence="2">2.7.13.3</ecNumber>
    </recommendedName>
</protein>
<dbReference type="EMBL" id="CP158568">
    <property type="protein sequence ID" value="XBY43612.1"/>
    <property type="molecule type" value="Genomic_DNA"/>
</dbReference>
<evidence type="ECO:0000256" key="2">
    <source>
        <dbReference type="ARBA" id="ARBA00012438"/>
    </source>
</evidence>
<dbReference type="InterPro" id="IPR011006">
    <property type="entry name" value="CheY-like_superfamily"/>
</dbReference>
<dbReference type="InterPro" id="IPR004358">
    <property type="entry name" value="Sig_transdc_His_kin-like_C"/>
</dbReference>
<dbReference type="KEGG" id="mflg:ABS361_16220"/>
<proteinExistence type="predicted"/>
<dbReference type="Pfam" id="PF00512">
    <property type="entry name" value="HisKA"/>
    <property type="match status" value="1"/>
</dbReference>
<dbReference type="Pfam" id="PF00072">
    <property type="entry name" value="Response_reg"/>
    <property type="match status" value="1"/>
</dbReference>
<feature type="domain" description="Response regulatory" evidence="8">
    <location>
        <begin position="19"/>
        <end position="135"/>
    </location>
</feature>
<dbReference type="InterPro" id="IPR001789">
    <property type="entry name" value="Sig_transdc_resp-reg_receiver"/>
</dbReference>
<dbReference type="CDD" id="cd00082">
    <property type="entry name" value="HisKA"/>
    <property type="match status" value="1"/>
</dbReference>
<keyword evidence="5 9" id="KW-0418">Kinase</keyword>
<dbReference type="AlphaFoldDB" id="A0AAU7X771"/>
<dbReference type="CDD" id="cd00156">
    <property type="entry name" value="REC"/>
    <property type="match status" value="1"/>
</dbReference>
<evidence type="ECO:0000313" key="9">
    <source>
        <dbReference type="EMBL" id="XBY43612.1"/>
    </source>
</evidence>
<accession>A0AAU7X771</accession>
<evidence type="ECO:0000259" key="8">
    <source>
        <dbReference type="PROSITE" id="PS50110"/>
    </source>
</evidence>
<dbReference type="GO" id="GO:0000155">
    <property type="term" value="F:phosphorelay sensor kinase activity"/>
    <property type="evidence" value="ECO:0007669"/>
    <property type="project" value="InterPro"/>
</dbReference>
<dbReference type="SMART" id="SM00448">
    <property type="entry name" value="REC"/>
    <property type="match status" value="1"/>
</dbReference>
<reference evidence="9" key="1">
    <citation type="submission" date="2024-06" db="EMBL/GenBank/DDBJ databases">
        <title>Methylostella associata gen. nov., sp. nov., a novel Ancalomicrobiaceae-affiliated facultatively methylotrophic bacteria that feed on methanotrophs of the genus Methylococcus.</title>
        <authorList>
            <person name="Saltykova V."/>
            <person name="Danilova O.V."/>
            <person name="Oshkin I.Y."/>
            <person name="Belova S.E."/>
            <person name="Pimenov N.V."/>
            <person name="Dedysh S.N."/>
        </authorList>
    </citation>
    <scope>NUCLEOTIDE SEQUENCE</scope>
    <source>
        <strain evidence="9">S20</strain>
    </source>
</reference>
<dbReference type="SMART" id="SM00387">
    <property type="entry name" value="HATPase_c"/>
    <property type="match status" value="1"/>
</dbReference>
<dbReference type="PANTHER" id="PTHR43047">
    <property type="entry name" value="TWO-COMPONENT HISTIDINE PROTEIN KINASE"/>
    <property type="match status" value="1"/>
</dbReference>
<gene>
    <name evidence="9" type="ORF">ABS361_16220</name>
</gene>
<dbReference type="EC" id="2.7.13.3" evidence="2"/>
<comment type="catalytic activity">
    <reaction evidence="1">
        <text>ATP + protein L-histidine = ADP + protein N-phospho-L-histidine.</text>
        <dbReference type="EC" id="2.7.13.3"/>
    </reaction>
</comment>
<dbReference type="PROSITE" id="PS50109">
    <property type="entry name" value="HIS_KIN"/>
    <property type="match status" value="1"/>
</dbReference>
<dbReference type="SUPFAM" id="SSF52172">
    <property type="entry name" value="CheY-like"/>
    <property type="match status" value="1"/>
</dbReference>
<dbReference type="PRINTS" id="PR00344">
    <property type="entry name" value="BCTRLSENSOR"/>
</dbReference>
<keyword evidence="3 6" id="KW-0597">Phosphoprotein</keyword>
<dbReference type="InterPro" id="IPR003661">
    <property type="entry name" value="HisK_dim/P_dom"/>
</dbReference>
<evidence type="ECO:0000256" key="6">
    <source>
        <dbReference type="PROSITE-ProRule" id="PRU00169"/>
    </source>
</evidence>
<dbReference type="SUPFAM" id="SSF55874">
    <property type="entry name" value="ATPase domain of HSP90 chaperone/DNA topoisomerase II/histidine kinase"/>
    <property type="match status" value="1"/>
</dbReference>
<dbReference type="InterPro" id="IPR005467">
    <property type="entry name" value="His_kinase_dom"/>
</dbReference>
<sequence length="396" mass="42585">MVSQNARSGWSYILDDDTKILFVDDDPILREFAIVHLSTPTALVELAADGQEAWAKLTTGDYDIALIDIEMPGIDGYTLVERIRSDARLSHLPVIMVTGREDIISIDRAFASGATSFAAKPVNWRQLSYEIRYVLRNMQVANEARKERDRAEILSSTKSSVLSALRHELKTPLNAVLGFASLVRMRAGGRDPELDAYVSEIEKAGRNLSRTVSDLLLYSDLIAATAPQREDECDLGEMIEGAIAEARDGASDPVPVLLPQWPVSVSCDRAVMVTALCHLVSNALRHGGGVGLGVSATLSASGDLSITVADRGPGMDPSRLAACLEPFEQADMSITRNIGGLGLGLSIARTAAALHGGRLDVNSRPGFGTTVTFNVPASRVHPFSDQPKLQANARPL</sequence>
<dbReference type="Gene3D" id="3.30.565.10">
    <property type="entry name" value="Histidine kinase-like ATPase, C-terminal domain"/>
    <property type="match status" value="1"/>
</dbReference>
<organism evidence="9">
    <name type="scientific">Methyloraptor flagellatus</name>
    <dbReference type="NCBI Taxonomy" id="3162530"/>
    <lineage>
        <taxon>Bacteria</taxon>
        <taxon>Pseudomonadati</taxon>
        <taxon>Pseudomonadota</taxon>
        <taxon>Alphaproteobacteria</taxon>
        <taxon>Hyphomicrobiales</taxon>
        <taxon>Ancalomicrobiaceae</taxon>
        <taxon>Methyloraptor</taxon>
    </lineage>
</organism>
<evidence type="ECO:0000256" key="3">
    <source>
        <dbReference type="ARBA" id="ARBA00022553"/>
    </source>
</evidence>
<feature type="domain" description="Histidine kinase" evidence="7">
    <location>
        <begin position="164"/>
        <end position="379"/>
    </location>
</feature>
<dbReference type="Gene3D" id="3.40.50.2300">
    <property type="match status" value="1"/>
</dbReference>
<evidence type="ECO:0000259" key="7">
    <source>
        <dbReference type="PROSITE" id="PS50109"/>
    </source>
</evidence>
<dbReference type="RefSeq" id="WP_407048712.1">
    <property type="nucleotide sequence ID" value="NZ_CP158568.1"/>
</dbReference>
<dbReference type="GO" id="GO:0005886">
    <property type="term" value="C:plasma membrane"/>
    <property type="evidence" value="ECO:0007669"/>
    <property type="project" value="TreeGrafter"/>
</dbReference>
<dbReference type="PROSITE" id="PS50110">
    <property type="entry name" value="RESPONSE_REGULATORY"/>
    <property type="match status" value="1"/>
</dbReference>
<dbReference type="Gene3D" id="1.10.287.130">
    <property type="match status" value="1"/>
</dbReference>
<dbReference type="InterPro" id="IPR036890">
    <property type="entry name" value="HATPase_C_sf"/>
</dbReference>
<evidence type="ECO:0000256" key="4">
    <source>
        <dbReference type="ARBA" id="ARBA00022679"/>
    </source>
</evidence>
<dbReference type="SMART" id="SM00388">
    <property type="entry name" value="HisKA"/>
    <property type="match status" value="1"/>
</dbReference>
<evidence type="ECO:0000256" key="5">
    <source>
        <dbReference type="ARBA" id="ARBA00022777"/>
    </source>
</evidence>
<dbReference type="GO" id="GO:0009927">
    <property type="term" value="F:histidine phosphotransfer kinase activity"/>
    <property type="evidence" value="ECO:0007669"/>
    <property type="project" value="TreeGrafter"/>
</dbReference>
<dbReference type="InterPro" id="IPR003594">
    <property type="entry name" value="HATPase_dom"/>
</dbReference>
<evidence type="ECO:0000256" key="1">
    <source>
        <dbReference type="ARBA" id="ARBA00000085"/>
    </source>
</evidence>
<dbReference type="Pfam" id="PF02518">
    <property type="entry name" value="HATPase_c"/>
    <property type="match status" value="1"/>
</dbReference>
<feature type="modified residue" description="4-aspartylphosphate" evidence="6">
    <location>
        <position position="68"/>
    </location>
</feature>
<keyword evidence="4" id="KW-0808">Transferase</keyword>